<dbReference type="Gene3D" id="1.20.58.190">
    <property type="entry name" value="Translin, domain 1"/>
    <property type="match status" value="1"/>
</dbReference>
<dbReference type="Pfam" id="PF01997">
    <property type="entry name" value="Translin"/>
    <property type="match status" value="1"/>
</dbReference>
<dbReference type="SUPFAM" id="SSF74784">
    <property type="entry name" value="Translin"/>
    <property type="match status" value="1"/>
</dbReference>
<dbReference type="InterPro" id="IPR016068">
    <property type="entry name" value="Translin_N"/>
</dbReference>
<dbReference type="PANTHER" id="PTHR10741">
    <property type="entry name" value="TRANSLIN AND TRANSLIN ASSOCIATED PROTEIN X"/>
    <property type="match status" value="1"/>
</dbReference>
<keyword evidence="3" id="KW-1185">Reference proteome</keyword>
<dbReference type="EMBL" id="JAPWTJ010001153">
    <property type="protein sequence ID" value="KAJ8973551.1"/>
    <property type="molecule type" value="Genomic_DNA"/>
</dbReference>
<feature type="coiled-coil region" evidence="1">
    <location>
        <begin position="74"/>
        <end position="108"/>
    </location>
</feature>
<organism evidence="2 3">
    <name type="scientific">Molorchus minor</name>
    <dbReference type="NCBI Taxonomy" id="1323400"/>
    <lineage>
        <taxon>Eukaryota</taxon>
        <taxon>Metazoa</taxon>
        <taxon>Ecdysozoa</taxon>
        <taxon>Arthropoda</taxon>
        <taxon>Hexapoda</taxon>
        <taxon>Insecta</taxon>
        <taxon>Pterygota</taxon>
        <taxon>Neoptera</taxon>
        <taxon>Endopterygota</taxon>
        <taxon>Coleoptera</taxon>
        <taxon>Polyphaga</taxon>
        <taxon>Cucujiformia</taxon>
        <taxon>Chrysomeloidea</taxon>
        <taxon>Cerambycidae</taxon>
        <taxon>Lamiinae</taxon>
        <taxon>Monochamini</taxon>
        <taxon>Molorchus</taxon>
    </lineage>
</organism>
<reference evidence="2" key="1">
    <citation type="journal article" date="2023" name="Insect Mol. Biol.">
        <title>Genome sequencing provides insights into the evolution of gene families encoding plant cell wall-degrading enzymes in longhorned beetles.</title>
        <authorList>
            <person name="Shin N.R."/>
            <person name="Okamura Y."/>
            <person name="Kirsch R."/>
            <person name="Pauchet Y."/>
        </authorList>
    </citation>
    <scope>NUCLEOTIDE SEQUENCE</scope>
    <source>
        <strain evidence="2">MMC_N1</strain>
    </source>
</reference>
<evidence type="ECO:0000313" key="3">
    <source>
        <dbReference type="Proteomes" id="UP001162164"/>
    </source>
</evidence>
<dbReference type="InterPro" id="IPR002848">
    <property type="entry name" value="Translin_fam"/>
</dbReference>
<protein>
    <submittedName>
        <fullName evidence="2">Uncharacterized protein</fullName>
    </submittedName>
</protein>
<accession>A0ABQ9J5Z1</accession>
<evidence type="ECO:0000256" key="1">
    <source>
        <dbReference type="SAM" id="Coils"/>
    </source>
</evidence>
<proteinExistence type="predicted"/>
<gene>
    <name evidence="2" type="ORF">NQ317_018396</name>
</gene>
<name>A0ABQ9J5Z1_9CUCU</name>
<sequence length="122" mass="14371">MVPELQPNNRNRRGKPVVGDKAKEILKNMEDDNPVILMFKGYSAQLDDKHDRYERIVKISRDITIEAKRIIFLLHSVNTDMKKKRTVIEEAENRLKALVNTNFKAVAKELKDQDGYQYHRIY</sequence>
<keyword evidence="1" id="KW-0175">Coiled coil</keyword>
<dbReference type="InterPro" id="IPR036081">
    <property type="entry name" value="Translin_sf"/>
</dbReference>
<dbReference type="Proteomes" id="UP001162164">
    <property type="component" value="Unassembled WGS sequence"/>
</dbReference>
<comment type="caution">
    <text evidence="2">The sequence shown here is derived from an EMBL/GenBank/DDBJ whole genome shotgun (WGS) entry which is preliminary data.</text>
</comment>
<evidence type="ECO:0000313" key="2">
    <source>
        <dbReference type="EMBL" id="KAJ8973551.1"/>
    </source>
</evidence>